<feature type="domain" description="Lysine-specific metallo-endopeptidase" evidence="1">
    <location>
        <begin position="41"/>
        <end position="198"/>
    </location>
</feature>
<name>A0AAD7RVH3_9TELE</name>
<accession>A0AAD7RVH3</accession>
<dbReference type="InterPro" id="IPR029463">
    <property type="entry name" value="Lys_MEP"/>
</dbReference>
<dbReference type="AlphaFoldDB" id="A0AAD7RVH3"/>
<dbReference type="Pfam" id="PF14521">
    <property type="entry name" value="Aspzincin_M35"/>
    <property type="match status" value="1"/>
</dbReference>
<dbReference type="GO" id="GO:0004222">
    <property type="term" value="F:metalloendopeptidase activity"/>
    <property type="evidence" value="ECO:0007669"/>
    <property type="project" value="InterPro"/>
</dbReference>
<evidence type="ECO:0000259" key="1">
    <source>
        <dbReference type="SMART" id="SM01351"/>
    </source>
</evidence>
<keyword evidence="3" id="KW-1185">Reference proteome</keyword>
<organism evidence="2 3">
    <name type="scientific">Aldrovandia affinis</name>
    <dbReference type="NCBI Taxonomy" id="143900"/>
    <lineage>
        <taxon>Eukaryota</taxon>
        <taxon>Metazoa</taxon>
        <taxon>Chordata</taxon>
        <taxon>Craniata</taxon>
        <taxon>Vertebrata</taxon>
        <taxon>Euteleostomi</taxon>
        <taxon>Actinopterygii</taxon>
        <taxon>Neopterygii</taxon>
        <taxon>Teleostei</taxon>
        <taxon>Notacanthiformes</taxon>
        <taxon>Halosauridae</taxon>
        <taxon>Aldrovandia</taxon>
    </lineage>
</organism>
<evidence type="ECO:0000313" key="2">
    <source>
        <dbReference type="EMBL" id="KAJ8390948.1"/>
    </source>
</evidence>
<dbReference type="Gene3D" id="3.40.390.10">
    <property type="entry name" value="Collagenase (Catalytic Domain)"/>
    <property type="match status" value="1"/>
</dbReference>
<proteinExistence type="predicted"/>
<evidence type="ECO:0000313" key="3">
    <source>
        <dbReference type="Proteomes" id="UP001221898"/>
    </source>
</evidence>
<dbReference type="EMBL" id="JAINUG010000164">
    <property type="protein sequence ID" value="KAJ8390948.1"/>
    <property type="molecule type" value="Genomic_DNA"/>
</dbReference>
<dbReference type="Proteomes" id="UP001221898">
    <property type="component" value="Unassembled WGS sequence"/>
</dbReference>
<gene>
    <name evidence="2" type="ORF">AAFF_G00098680</name>
</gene>
<dbReference type="SUPFAM" id="SSF55486">
    <property type="entry name" value="Metalloproteases ('zincins'), catalytic domain"/>
    <property type="match status" value="1"/>
</dbReference>
<dbReference type="SMART" id="SM01351">
    <property type="entry name" value="Aspzincin_M35"/>
    <property type="match status" value="1"/>
</dbReference>
<dbReference type="InterPro" id="IPR024079">
    <property type="entry name" value="MetalloPept_cat_dom_sf"/>
</dbReference>
<protein>
    <recommendedName>
        <fullName evidence="1">Lysine-specific metallo-endopeptidase domain-containing protein</fullName>
    </recommendedName>
</protein>
<reference evidence="2" key="1">
    <citation type="journal article" date="2023" name="Science">
        <title>Genome structures resolve the early diversification of teleost fishes.</title>
        <authorList>
            <person name="Parey E."/>
            <person name="Louis A."/>
            <person name="Montfort J."/>
            <person name="Bouchez O."/>
            <person name="Roques C."/>
            <person name="Iampietro C."/>
            <person name="Lluch J."/>
            <person name="Castinel A."/>
            <person name="Donnadieu C."/>
            <person name="Desvignes T."/>
            <person name="Floi Bucao C."/>
            <person name="Jouanno E."/>
            <person name="Wen M."/>
            <person name="Mejri S."/>
            <person name="Dirks R."/>
            <person name="Jansen H."/>
            <person name="Henkel C."/>
            <person name="Chen W.J."/>
            <person name="Zahm M."/>
            <person name="Cabau C."/>
            <person name="Klopp C."/>
            <person name="Thompson A.W."/>
            <person name="Robinson-Rechavi M."/>
            <person name="Braasch I."/>
            <person name="Lecointre G."/>
            <person name="Bobe J."/>
            <person name="Postlethwait J.H."/>
            <person name="Berthelot C."/>
            <person name="Roest Crollius H."/>
            <person name="Guiguen Y."/>
        </authorList>
    </citation>
    <scope>NUCLEOTIDE SEQUENCE</scope>
    <source>
        <strain evidence="2">NC1722</strain>
    </source>
</reference>
<comment type="caution">
    <text evidence="2">The sequence shown here is derived from an EMBL/GenBank/DDBJ whole genome shotgun (WGS) entry which is preliminary data.</text>
</comment>
<sequence>MAEDSGQPQEMQLNSGYIRDLSGQKQTQAEEAKQAAVEILKDALEKGMYGFPVSFHYTCSEPVDPYKFCCIPTQTFLRDLLETMQKVVFKEDEDPEESYTFAYVCPREDSSPTVYLCKAFWDAPDHLCIDSKPGTLIHEVSHLLGTEDVYYELMVVELYENYGTLLGRSCCVQGEDGAWHYREEVAQINANSLEHEFETVLNHNGEYRNGKHSCCGETKKHSVCRWRETAHYHLHERFNHHKVERKLCKKHPTEVRKYTKIKNRACRTS</sequence>